<dbReference type="PROSITE" id="PS51061">
    <property type="entry name" value="R3H"/>
    <property type="match status" value="1"/>
</dbReference>
<dbReference type="CDD" id="cd12253">
    <property type="entry name" value="RRM_PIN4_like"/>
    <property type="match status" value="1"/>
</dbReference>
<dbReference type="SUPFAM" id="SSF54928">
    <property type="entry name" value="RNA-binding domain, RBD"/>
    <property type="match status" value="1"/>
</dbReference>
<organism evidence="17 18">
    <name type="scientific">Viridothelium virens</name>
    <name type="common">Speckled blister lichen</name>
    <name type="synonym">Trypethelium virens</name>
    <dbReference type="NCBI Taxonomy" id="1048519"/>
    <lineage>
        <taxon>Eukaryota</taxon>
        <taxon>Fungi</taxon>
        <taxon>Dikarya</taxon>
        <taxon>Ascomycota</taxon>
        <taxon>Pezizomycotina</taxon>
        <taxon>Dothideomycetes</taxon>
        <taxon>Dothideomycetes incertae sedis</taxon>
        <taxon>Trypetheliales</taxon>
        <taxon>Trypetheliaceae</taxon>
        <taxon>Viridothelium</taxon>
    </lineage>
</organism>
<proteinExistence type="predicted"/>
<dbReference type="GO" id="GO:0004386">
    <property type="term" value="F:helicase activity"/>
    <property type="evidence" value="ECO:0007669"/>
    <property type="project" value="UniProtKB-KW"/>
</dbReference>
<dbReference type="SMART" id="SM00393">
    <property type="entry name" value="R3H"/>
    <property type="match status" value="1"/>
</dbReference>
<dbReference type="GO" id="GO:0016787">
    <property type="term" value="F:hydrolase activity"/>
    <property type="evidence" value="ECO:0007669"/>
    <property type="project" value="UniProtKB-KW"/>
</dbReference>
<feature type="region of interest" description="Disordered" evidence="14">
    <location>
        <begin position="369"/>
        <end position="390"/>
    </location>
</feature>
<comment type="subcellular location">
    <subcellularLocation>
        <location evidence="2">Cytoplasm</location>
    </subcellularLocation>
    <subcellularLocation>
        <location evidence="1">Nucleus</location>
    </subcellularLocation>
</comment>
<evidence type="ECO:0000256" key="9">
    <source>
        <dbReference type="ARBA" id="ARBA00022884"/>
    </source>
</evidence>
<evidence type="ECO:0000313" key="18">
    <source>
        <dbReference type="Proteomes" id="UP000800092"/>
    </source>
</evidence>
<feature type="domain" description="RRM" evidence="15">
    <location>
        <begin position="147"/>
        <end position="225"/>
    </location>
</feature>
<dbReference type="InterPro" id="IPR001374">
    <property type="entry name" value="R3H_dom"/>
</dbReference>
<dbReference type="InterPro" id="IPR034186">
    <property type="entry name" value="PIN4-like_RRM"/>
</dbReference>
<dbReference type="Pfam" id="PF00076">
    <property type="entry name" value="RRM_1"/>
    <property type="match status" value="1"/>
</dbReference>
<feature type="compositionally biased region" description="Basic and acidic residues" evidence="14">
    <location>
        <begin position="235"/>
        <end position="250"/>
    </location>
</feature>
<dbReference type="PROSITE" id="PS50102">
    <property type="entry name" value="RRM"/>
    <property type="match status" value="1"/>
</dbReference>
<evidence type="ECO:0000256" key="1">
    <source>
        <dbReference type="ARBA" id="ARBA00004123"/>
    </source>
</evidence>
<keyword evidence="18" id="KW-1185">Reference proteome</keyword>
<feature type="compositionally biased region" description="Polar residues" evidence="14">
    <location>
        <begin position="614"/>
        <end position="630"/>
    </location>
</feature>
<feature type="region of interest" description="Disordered" evidence="14">
    <location>
        <begin position="1"/>
        <end position="37"/>
    </location>
</feature>
<dbReference type="CDD" id="cd02639">
    <property type="entry name" value="R3H_RRM"/>
    <property type="match status" value="1"/>
</dbReference>
<keyword evidence="6" id="KW-0378">Hydrolase</keyword>
<dbReference type="InterPro" id="IPR000504">
    <property type="entry name" value="RRM_dom"/>
</dbReference>
<dbReference type="InterPro" id="IPR012677">
    <property type="entry name" value="Nucleotide-bd_a/b_plait_sf"/>
</dbReference>
<dbReference type="AlphaFoldDB" id="A0A6A6HLN0"/>
<evidence type="ECO:0000256" key="2">
    <source>
        <dbReference type="ARBA" id="ARBA00004496"/>
    </source>
</evidence>
<evidence type="ECO:0000259" key="16">
    <source>
        <dbReference type="PROSITE" id="PS51061"/>
    </source>
</evidence>
<evidence type="ECO:0000256" key="10">
    <source>
        <dbReference type="ARBA" id="ARBA00023242"/>
    </source>
</evidence>
<dbReference type="InterPro" id="IPR036867">
    <property type="entry name" value="R3H_dom_sf"/>
</dbReference>
<dbReference type="GO" id="GO:0005524">
    <property type="term" value="F:ATP binding"/>
    <property type="evidence" value="ECO:0007669"/>
    <property type="project" value="UniProtKB-KW"/>
</dbReference>
<evidence type="ECO:0000256" key="3">
    <source>
        <dbReference type="ARBA" id="ARBA00022490"/>
    </source>
</evidence>
<accession>A0A6A6HLN0</accession>
<dbReference type="Pfam" id="PF01424">
    <property type="entry name" value="R3H"/>
    <property type="match status" value="1"/>
</dbReference>
<evidence type="ECO:0000256" key="12">
    <source>
        <dbReference type="ARBA" id="ARBA00062407"/>
    </source>
</evidence>
<keyword evidence="5" id="KW-0547">Nucleotide-binding</keyword>
<evidence type="ECO:0000256" key="5">
    <source>
        <dbReference type="ARBA" id="ARBA00022741"/>
    </source>
</evidence>
<feature type="region of interest" description="Disordered" evidence="14">
    <location>
        <begin position="235"/>
        <end position="291"/>
    </location>
</feature>
<evidence type="ECO:0000256" key="13">
    <source>
        <dbReference type="PROSITE-ProRule" id="PRU00176"/>
    </source>
</evidence>
<reference evidence="17" key="1">
    <citation type="journal article" date="2020" name="Stud. Mycol.">
        <title>101 Dothideomycetes genomes: a test case for predicting lifestyles and emergence of pathogens.</title>
        <authorList>
            <person name="Haridas S."/>
            <person name="Albert R."/>
            <person name="Binder M."/>
            <person name="Bloem J."/>
            <person name="Labutti K."/>
            <person name="Salamov A."/>
            <person name="Andreopoulos B."/>
            <person name="Baker S."/>
            <person name="Barry K."/>
            <person name="Bills G."/>
            <person name="Bluhm B."/>
            <person name="Cannon C."/>
            <person name="Castanera R."/>
            <person name="Culley D."/>
            <person name="Daum C."/>
            <person name="Ezra D."/>
            <person name="Gonzalez J."/>
            <person name="Henrissat B."/>
            <person name="Kuo A."/>
            <person name="Liang C."/>
            <person name="Lipzen A."/>
            <person name="Lutzoni F."/>
            <person name="Magnuson J."/>
            <person name="Mondo S."/>
            <person name="Nolan M."/>
            <person name="Ohm R."/>
            <person name="Pangilinan J."/>
            <person name="Park H.-J."/>
            <person name="Ramirez L."/>
            <person name="Alfaro M."/>
            <person name="Sun H."/>
            <person name="Tritt A."/>
            <person name="Yoshinaga Y."/>
            <person name="Zwiers L.-H."/>
            <person name="Turgeon B."/>
            <person name="Goodwin S."/>
            <person name="Spatafora J."/>
            <person name="Crous P."/>
            <person name="Grigoriev I."/>
        </authorList>
    </citation>
    <scope>NUCLEOTIDE SEQUENCE</scope>
    <source>
        <strain evidence="17">Tuck. ex Michener</strain>
    </source>
</reference>
<name>A0A6A6HLN0_VIRVR</name>
<keyword evidence="4" id="KW-0597">Phosphoprotein</keyword>
<dbReference type="SMART" id="SM00360">
    <property type="entry name" value="RRM"/>
    <property type="match status" value="1"/>
</dbReference>
<keyword evidence="7" id="KW-0347">Helicase</keyword>
<evidence type="ECO:0000256" key="7">
    <source>
        <dbReference type="ARBA" id="ARBA00022806"/>
    </source>
</evidence>
<keyword evidence="3" id="KW-0963">Cytoplasm</keyword>
<feature type="compositionally biased region" description="Polar residues" evidence="14">
    <location>
        <begin position="565"/>
        <end position="575"/>
    </location>
</feature>
<evidence type="ECO:0000313" key="17">
    <source>
        <dbReference type="EMBL" id="KAF2238729.1"/>
    </source>
</evidence>
<dbReference type="EMBL" id="ML991775">
    <property type="protein sequence ID" value="KAF2238729.1"/>
    <property type="molecule type" value="Genomic_DNA"/>
</dbReference>
<dbReference type="InterPro" id="IPR034069">
    <property type="entry name" value="R3H_Cip2"/>
</dbReference>
<dbReference type="GO" id="GO:0071014">
    <property type="term" value="C:post-mRNA release spliceosomal complex"/>
    <property type="evidence" value="ECO:0007669"/>
    <property type="project" value="UniProtKB-ARBA"/>
</dbReference>
<feature type="compositionally biased region" description="Polar residues" evidence="14">
    <location>
        <begin position="7"/>
        <end position="27"/>
    </location>
</feature>
<protein>
    <recommendedName>
        <fullName evidence="19">R3H domain protein</fullName>
    </recommendedName>
</protein>
<keyword evidence="9 13" id="KW-0694">RNA-binding</keyword>
<dbReference type="FunFam" id="3.30.1370.50:FF:000002">
    <property type="entry name" value="Immunoglobulin mu DNA-binding protein 2"/>
    <property type="match status" value="1"/>
</dbReference>
<evidence type="ECO:0000256" key="4">
    <source>
        <dbReference type="ARBA" id="ARBA00022553"/>
    </source>
</evidence>
<dbReference type="Gene3D" id="3.30.1370.50">
    <property type="entry name" value="R3H-like domain"/>
    <property type="match status" value="1"/>
</dbReference>
<dbReference type="FunFam" id="3.30.70.330:FF:000183">
    <property type="entry name" value="R3H domain containing protein"/>
    <property type="match status" value="1"/>
</dbReference>
<evidence type="ECO:0000256" key="6">
    <source>
        <dbReference type="ARBA" id="ARBA00022801"/>
    </source>
</evidence>
<comment type="subunit">
    <text evidence="12">Interacts with csx1.</text>
</comment>
<comment type="function">
    <text evidence="11">Regulates global gene expression after oxidative stress. Interacts and stabilizes mRNAs and may regulate their transition between different cytoplasmic components after oxidative stress.</text>
</comment>
<feature type="region of interest" description="Disordered" evidence="14">
    <location>
        <begin position="520"/>
        <end position="636"/>
    </location>
</feature>
<evidence type="ECO:0000256" key="8">
    <source>
        <dbReference type="ARBA" id="ARBA00022840"/>
    </source>
</evidence>
<dbReference type="GO" id="GO:0003723">
    <property type="term" value="F:RNA binding"/>
    <property type="evidence" value="ECO:0007669"/>
    <property type="project" value="UniProtKB-UniRule"/>
</dbReference>
<sequence>MYYENPVTRSPGSQRHQQQTLHRQPSRQFDAYGQYPGGLYTPEDHAVRYDQTRYHDRLNATIHGNYGGYDVGPSQTWNSSGFGQNNNLAALGATQRRNPSRTRGAIPSAWLDQSQQIPNLPPMPQLGLQMRGQESLSTEPDEELIPTAIVIKNIPFAVKKEQLVGLMTEMHLPLPYAFNYHFDNGVFRGLAFANFTTPEETAVVIEHMNHFELQGRKLRVEYKKMLPIAERERIEREKRERRGQLEEQHRPMPGAQLNNQPSLSSMSSHIPTTSPSPVSARNPKPGQLPFPSYKLELTTSQDVDLNDPEALRFYSQLLLFKEDLSRDCLVFPSNLSPPQRRTVHTLAHHMGLSHLSKGDGEQRQVHVYRTSGGNLSPPGSAHPSLQDPQRRALNRSATTDFSDVRASDNMFSALGRQPSSYLFPDSPGGGGLTAGTNLRAAKSFADLRSYTPSPVPSTASFPFTGNNAGLARLGVGVDYGGPGLHSASTATPNLTPTATSMSTRDENILVNGLGHMGLGTGFGNPHGQANNGSPRGLRGMMSWDRSSESIGNVPGPGPIGGHRTFGNSSNGAYDSQNRDRATPSSMPMRQPRGPLPERTGFGASSQGSGRSRQNGHTSRGSDELSSQSNVEIVVGE</sequence>
<feature type="compositionally biased region" description="Polar residues" evidence="14">
    <location>
        <begin position="256"/>
        <end position="279"/>
    </location>
</feature>
<evidence type="ECO:0008006" key="19">
    <source>
        <dbReference type="Google" id="ProtNLM"/>
    </source>
</evidence>
<keyword evidence="8" id="KW-0067">ATP-binding</keyword>
<dbReference type="SUPFAM" id="SSF82708">
    <property type="entry name" value="R3H domain"/>
    <property type="match status" value="1"/>
</dbReference>
<evidence type="ECO:0000256" key="11">
    <source>
        <dbReference type="ARBA" id="ARBA00055199"/>
    </source>
</evidence>
<gene>
    <name evidence="17" type="ORF">EV356DRAFT_517991</name>
</gene>
<feature type="domain" description="R3H" evidence="16">
    <location>
        <begin position="307"/>
        <end position="371"/>
    </location>
</feature>
<evidence type="ECO:0000259" key="15">
    <source>
        <dbReference type="PROSITE" id="PS50102"/>
    </source>
</evidence>
<dbReference type="InterPro" id="IPR035979">
    <property type="entry name" value="RBD_domain_sf"/>
</dbReference>
<dbReference type="OrthoDB" id="434258at2759"/>
<dbReference type="Gene3D" id="3.30.70.330">
    <property type="match status" value="1"/>
</dbReference>
<dbReference type="GO" id="GO:0005737">
    <property type="term" value="C:cytoplasm"/>
    <property type="evidence" value="ECO:0007669"/>
    <property type="project" value="UniProtKB-SubCell"/>
</dbReference>
<evidence type="ECO:0000256" key="14">
    <source>
        <dbReference type="SAM" id="MobiDB-lite"/>
    </source>
</evidence>
<dbReference type="Proteomes" id="UP000800092">
    <property type="component" value="Unassembled WGS sequence"/>
</dbReference>
<keyword evidence="10" id="KW-0539">Nucleus</keyword>
<dbReference type="GO" id="GO:0003677">
    <property type="term" value="F:DNA binding"/>
    <property type="evidence" value="ECO:0007669"/>
    <property type="project" value="UniProtKB-ARBA"/>
</dbReference>